<dbReference type="AlphaFoldDB" id="A0A7S3LZ74"/>
<dbReference type="GO" id="GO:0034707">
    <property type="term" value="C:chloride channel complex"/>
    <property type="evidence" value="ECO:0007669"/>
    <property type="project" value="UniProtKB-KW"/>
</dbReference>
<evidence type="ECO:0000256" key="15">
    <source>
        <dbReference type="SAM" id="SignalP"/>
    </source>
</evidence>
<evidence type="ECO:0000256" key="3">
    <source>
        <dbReference type="ARBA" id="ARBA00022448"/>
    </source>
</evidence>
<feature type="transmembrane region" description="Helical" evidence="14">
    <location>
        <begin position="68"/>
        <end position="91"/>
    </location>
</feature>
<keyword evidence="8 14" id="KW-0472">Membrane</keyword>
<dbReference type="PANTHER" id="PTHR12424">
    <property type="entry name" value="TWEETY-RELATED"/>
    <property type="match status" value="1"/>
</dbReference>
<keyword evidence="11" id="KW-0868">Chloride</keyword>
<keyword evidence="4" id="KW-1003">Cell membrane</keyword>
<feature type="transmembrane region" description="Helical" evidence="14">
    <location>
        <begin position="239"/>
        <end position="258"/>
    </location>
</feature>
<evidence type="ECO:0000256" key="7">
    <source>
        <dbReference type="ARBA" id="ARBA00023065"/>
    </source>
</evidence>
<feature type="signal peptide" evidence="15">
    <location>
        <begin position="1"/>
        <end position="20"/>
    </location>
</feature>
<feature type="transmembrane region" description="Helical" evidence="14">
    <location>
        <begin position="418"/>
        <end position="438"/>
    </location>
</feature>
<keyword evidence="6 14" id="KW-1133">Transmembrane helix</keyword>
<organism evidence="16">
    <name type="scientific">Spumella elongata</name>
    <dbReference type="NCBI Taxonomy" id="89044"/>
    <lineage>
        <taxon>Eukaryota</taxon>
        <taxon>Sar</taxon>
        <taxon>Stramenopiles</taxon>
        <taxon>Ochrophyta</taxon>
        <taxon>Chrysophyceae</taxon>
        <taxon>Chromulinales</taxon>
        <taxon>Chromulinaceae</taxon>
        <taxon>Spumella</taxon>
    </lineage>
</organism>
<keyword evidence="9" id="KW-0869">Chloride channel</keyword>
<sequence>MNDFLLVVGVCLLSSTFVNGDDSCSELEYYNPSDTYTASYIVTYGHYLSDKDFCKNEAYLDEIMTVPIVIACIYIVMLLCFLAGMSGRVYYQACKCRPPKEDNIEYEKQRAINLSLFYILCCLVLVLDQLVFIGNYRIDLSIKTLSGATSSVQDATQEMKTDSQTLFNLGSVLSTEYTAAAQTCSGSATTNASMSYLDGNITAYTNAMSSYTTSLTPISDFLNDVEDDIQVYGVVYRSIALYIIWALAILFTFGVLHYNRVEFRYGLKLTMGIGVIVYALYALLSFPWTYSTSLLADFCVFPSYNAVKSLPTRDSLQEIGVYYSTCVGGCTLTDNYQLARDSVNYLNATSVALRQGECAGNAALLNMQNTLHSAQSGLDALFFSQACAPIQTQWFKFWNSGVCDDLYAGSFYVWGSQLLTSFFLFILIVCVSITYQFYPDLTQVYPSDPNKSKGPLEQGSGRGSNSFNSSHNSNSAVGDMMSPEEDPQNNLNRVLAFHEAEADDDMTLPL</sequence>
<protein>
    <submittedName>
        <fullName evidence="16">Uncharacterized protein</fullName>
    </submittedName>
</protein>
<accession>A0A7S3LZ74</accession>
<reference evidence="16" key="1">
    <citation type="submission" date="2021-01" db="EMBL/GenBank/DDBJ databases">
        <authorList>
            <person name="Corre E."/>
            <person name="Pelletier E."/>
            <person name="Niang G."/>
            <person name="Scheremetjew M."/>
            <person name="Finn R."/>
            <person name="Kale V."/>
            <person name="Holt S."/>
            <person name="Cochrane G."/>
            <person name="Meng A."/>
            <person name="Brown T."/>
            <person name="Cohen L."/>
        </authorList>
    </citation>
    <scope>NUCLEOTIDE SEQUENCE</scope>
    <source>
        <strain evidence="16">CCAP 955/1</strain>
    </source>
</reference>
<dbReference type="GO" id="GO:0005886">
    <property type="term" value="C:plasma membrane"/>
    <property type="evidence" value="ECO:0007669"/>
    <property type="project" value="UniProtKB-SubCell"/>
</dbReference>
<keyword evidence="15" id="KW-0732">Signal</keyword>
<name>A0A7S3LZ74_9STRA</name>
<evidence type="ECO:0000256" key="1">
    <source>
        <dbReference type="ARBA" id="ARBA00004651"/>
    </source>
</evidence>
<dbReference type="PANTHER" id="PTHR12424:SF8">
    <property type="entry name" value="PROTEIN TWEETY"/>
    <property type="match status" value="1"/>
</dbReference>
<evidence type="ECO:0000313" key="16">
    <source>
        <dbReference type="EMBL" id="CAE0273555.1"/>
    </source>
</evidence>
<evidence type="ECO:0000256" key="8">
    <source>
        <dbReference type="ARBA" id="ARBA00023136"/>
    </source>
</evidence>
<evidence type="ECO:0000256" key="4">
    <source>
        <dbReference type="ARBA" id="ARBA00022475"/>
    </source>
</evidence>
<dbReference type="GO" id="GO:0005229">
    <property type="term" value="F:intracellularly calcium-gated chloride channel activity"/>
    <property type="evidence" value="ECO:0007669"/>
    <property type="project" value="TreeGrafter"/>
</dbReference>
<evidence type="ECO:0000256" key="12">
    <source>
        <dbReference type="ARBA" id="ARBA00023303"/>
    </source>
</evidence>
<dbReference type="EMBL" id="HBIC01004366">
    <property type="protein sequence ID" value="CAE0273555.1"/>
    <property type="molecule type" value="Transcribed_RNA"/>
</dbReference>
<dbReference type="InterPro" id="IPR006990">
    <property type="entry name" value="Tweety"/>
</dbReference>
<evidence type="ECO:0000256" key="9">
    <source>
        <dbReference type="ARBA" id="ARBA00023173"/>
    </source>
</evidence>
<evidence type="ECO:0000256" key="13">
    <source>
        <dbReference type="SAM" id="MobiDB-lite"/>
    </source>
</evidence>
<comment type="subcellular location">
    <subcellularLocation>
        <location evidence="1">Cell membrane</location>
        <topology evidence="1">Multi-pass membrane protein</topology>
    </subcellularLocation>
</comment>
<proteinExistence type="inferred from homology"/>
<feature type="region of interest" description="Disordered" evidence="13">
    <location>
        <begin position="449"/>
        <end position="488"/>
    </location>
</feature>
<feature type="transmembrane region" description="Helical" evidence="14">
    <location>
        <begin position="265"/>
        <end position="284"/>
    </location>
</feature>
<gene>
    <name evidence="16" type="ORF">SELO1098_LOCUS2381</name>
</gene>
<evidence type="ECO:0000256" key="10">
    <source>
        <dbReference type="ARBA" id="ARBA00023180"/>
    </source>
</evidence>
<feature type="compositionally biased region" description="Low complexity" evidence="13">
    <location>
        <begin position="463"/>
        <end position="475"/>
    </location>
</feature>
<evidence type="ECO:0000256" key="14">
    <source>
        <dbReference type="SAM" id="Phobius"/>
    </source>
</evidence>
<keyword evidence="3" id="KW-0813">Transport</keyword>
<keyword evidence="12" id="KW-0407">Ion channel</keyword>
<evidence type="ECO:0000256" key="2">
    <source>
        <dbReference type="ARBA" id="ARBA00009849"/>
    </source>
</evidence>
<feature type="chain" id="PRO_5031108977" evidence="15">
    <location>
        <begin position="21"/>
        <end position="510"/>
    </location>
</feature>
<evidence type="ECO:0000256" key="5">
    <source>
        <dbReference type="ARBA" id="ARBA00022692"/>
    </source>
</evidence>
<keyword evidence="7" id="KW-0406">Ion transport</keyword>
<evidence type="ECO:0000256" key="6">
    <source>
        <dbReference type="ARBA" id="ARBA00022989"/>
    </source>
</evidence>
<evidence type="ECO:0000256" key="11">
    <source>
        <dbReference type="ARBA" id="ARBA00023214"/>
    </source>
</evidence>
<keyword evidence="10" id="KW-0325">Glycoprotein</keyword>
<keyword evidence="5 14" id="KW-0812">Transmembrane</keyword>
<feature type="transmembrane region" description="Helical" evidence="14">
    <location>
        <begin position="112"/>
        <end position="133"/>
    </location>
</feature>
<comment type="similarity">
    <text evidence="2">Belongs to the tweety family.</text>
</comment>
<dbReference type="GO" id="GO:0072320">
    <property type="term" value="F:volume-sensitive chloride channel activity"/>
    <property type="evidence" value="ECO:0007669"/>
    <property type="project" value="TreeGrafter"/>
</dbReference>